<feature type="transmembrane region" description="Helical" evidence="1">
    <location>
        <begin position="90"/>
        <end position="108"/>
    </location>
</feature>
<comment type="caution">
    <text evidence="3">The sequence shown here is derived from an EMBL/GenBank/DDBJ whole genome shotgun (WGS) entry which is preliminary data.</text>
</comment>
<dbReference type="Gene3D" id="3.40.720.10">
    <property type="entry name" value="Alkaline Phosphatase, subunit A"/>
    <property type="match status" value="1"/>
</dbReference>
<feature type="transmembrane region" description="Helical" evidence="1">
    <location>
        <begin position="267"/>
        <end position="287"/>
    </location>
</feature>
<dbReference type="InterPro" id="IPR000917">
    <property type="entry name" value="Sulfatase_N"/>
</dbReference>
<feature type="transmembrane region" description="Helical" evidence="1">
    <location>
        <begin position="160"/>
        <end position="182"/>
    </location>
</feature>
<dbReference type="PANTHER" id="PTHR43751:SF3">
    <property type="entry name" value="SULFATASE N-TERMINAL DOMAIN-CONTAINING PROTEIN"/>
    <property type="match status" value="1"/>
</dbReference>
<keyword evidence="1" id="KW-0472">Membrane</keyword>
<dbReference type="SUPFAM" id="SSF53649">
    <property type="entry name" value="Alkaline phosphatase-like"/>
    <property type="match status" value="1"/>
</dbReference>
<dbReference type="Pfam" id="PF00884">
    <property type="entry name" value="Sulfatase"/>
    <property type="match status" value="1"/>
</dbReference>
<protein>
    <recommendedName>
        <fullName evidence="2">Sulfatase N-terminal domain-containing protein</fullName>
    </recommendedName>
</protein>
<organism evidence="3 4">
    <name type="scientific">Epichloe bromicola</name>
    <dbReference type="NCBI Taxonomy" id="79588"/>
    <lineage>
        <taxon>Eukaryota</taxon>
        <taxon>Fungi</taxon>
        <taxon>Dikarya</taxon>
        <taxon>Ascomycota</taxon>
        <taxon>Pezizomycotina</taxon>
        <taxon>Sordariomycetes</taxon>
        <taxon>Hypocreomycetidae</taxon>
        <taxon>Hypocreales</taxon>
        <taxon>Clavicipitaceae</taxon>
        <taxon>Epichloe</taxon>
    </lineage>
</organism>
<keyword evidence="1" id="KW-1133">Transmembrane helix</keyword>
<dbReference type="InterPro" id="IPR017850">
    <property type="entry name" value="Alkaline_phosphatase_core_sf"/>
</dbReference>
<proteinExistence type="predicted"/>
<keyword evidence="1" id="KW-0812">Transmembrane</keyword>
<feature type="domain" description="Sulfatase N-terminal" evidence="2">
    <location>
        <begin position="397"/>
        <end position="749"/>
    </location>
</feature>
<feature type="transmembrane region" description="Helical" evidence="1">
    <location>
        <begin position="120"/>
        <end position="140"/>
    </location>
</feature>
<dbReference type="EMBL" id="BAAFGZ010000203">
    <property type="protein sequence ID" value="GAB0136560.1"/>
    <property type="molecule type" value="Genomic_DNA"/>
</dbReference>
<feature type="transmembrane region" description="Helical" evidence="1">
    <location>
        <begin position="49"/>
        <end position="70"/>
    </location>
</feature>
<evidence type="ECO:0000256" key="1">
    <source>
        <dbReference type="SAM" id="Phobius"/>
    </source>
</evidence>
<dbReference type="InterPro" id="IPR052701">
    <property type="entry name" value="GAG_Ulvan_Degrading_Sulfatases"/>
</dbReference>
<dbReference type="PANTHER" id="PTHR43751">
    <property type="entry name" value="SULFATASE"/>
    <property type="match status" value="1"/>
</dbReference>
<gene>
    <name evidence="3" type="primary">g4858</name>
    <name evidence="3" type="ORF">EsDP_00004858</name>
</gene>
<evidence type="ECO:0000313" key="3">
    <source>
        <dbReference type="EMBL" id="GAB0136560.1"/>
    </source>
</evidence>
<evidence type="ECO:0000313" key="4">
    <source>
        <dbReference type="Proteomes" id="UP001562357"/>
    </source>
</evidence>
<accession>A0ABQ0CSY3</accession>
<keyword evidence="4" id="KW-1185">Reference proteome</keyword>
<reference evidence="4" key="1">
    <citation type="submission" date="2024-06" db="EMBL/GenBank/DDBJ databases">
        <title>Draft Genome Sequences of Epichloe bromicola Strains Isolated from Elymus ciliaris.</title>
        <authorList>
            <consortium name="Epichloe bromicola genome sequencing consortium"/>
            <person name="Miura A."/>
            <person name="Imano S."/>
            <person name="Ashida A."/>
            <person name="Sato I."/>
            <person name="Chiba S."/>
            <person name="Tanaka A."/>
            <person name="Camagna M."/>
            <person name="Takemoto D."/>
        </authorList>
    </citation>
    <scope>NUCLEOTIDE SEQUENCE [LARGE SCALE GENOMIC DNA]</scope>
    <source>
        <strain evidence="4">DP</strain>
    </source>
</reference>
<name>A0ABQ0CSY3_9HYPO</name>
<evidence type="ECO:0000259" key="2">
    <source>
        <dbReference type="Pfam" id="PF00884"/>
    </source>
</evidence>
<dbReference type="Proteomes" id="UP001562357">
    <property type="component" value="Unassembled WGS sequence"/>
</dbReference>
<sequence length="890" mass="99071">MAPSQRRDAPPEHSHGWCHVRNGAQVLASRLVSRRTAANIASRFANRRFVFALAVVSVLGAKAVHIHTHVTALSRVHLLRWGYSFFAQDLFLLLLIRLLLDSWVLAVVRPIRSLATFGASVLLSIVVALGVFNVSFFVVSGSEIHWRNIGLAGDPSSWSMFLPGIFSLVLVAFLGFAASWVLQDASFALFGFGCDLVKWPVAAVLRRTPVADRLTLHGGTSYGQIPQHDVELGSKGDYDYSDDGPLSGTSPANPEPQKLSLRQGMKLLFHLFIACALAGQVVCFVIRPHESSLIFMSWTSALLPFVDFSDSSPNLKNMKPVYNSGIGRRWDNLTAVHNISSPAGLPWSLARTMGFWQRYVPDRHYSAAHDPLRISNAEEDVLSDLRGKLASVPIRHVVIIFLESTRKDVFPIKKDGLIWRRLVESYENGTLPEDAQEKLASLTPNANYITGDYNDSFPRARGASRRRGGINFNNAYTPATYTLKSLVGTLCGSPPLVADFNLEVVHKLPAPCMPHVFDAMNHIDVSRGDRHRTAGGSNNFLSDKWRSWFMQSATMDFDGQKGLLEHMGYPGENLISKEYLKGEKHHVPKHGVSDLPDVNYFSIPETPLEDYLRDVFVSAKKKSERVFLTHLTSTSHHPFGLPEDETYGPVGQGLEDLSKYINSIGFDDKWLGKVLSVLDEQGVAEETLAVMVGDHGLSMPENDMNSAYYNPNVGNLHVPLVLSHPKLPVIHVDDAVTSIQVLPTILDLLVETGSLAPEHARLARSLGSRNYEGQTMIRKLQKSSETGQGDWQFTVINPGRAMISVRDARQPRFRLVVPVIDNSEWSFADLALDPTEERPVQGFDFDAFLKEVEGAHGIESAKWAEEAAFIARWWVEDNGKRWRYGPHRDY</sequence>